<reference evidence="2" key="1">
    <citation type="submission" date="2017-06" db="EMBL/GenBank/DDBJ databases">
        <authorList>
            <person name="Rodrigo-Torres L."/>
            <person name="Arahal R. D."/>
            <person name="Lucena T."/>
        </authorList>
    </citation>
    <scope>NUCLEOTIDE SEQUENCE [LARGE SCALE GENOMIC DNA]</scope>
    <source>
        <strain evidence="2">type strain: CECT 9192</strain>
    </source>
</reference>
<proteinExistence type="predicted"/>
<accession>A0A1Y6L0V3</accession>
<organism evidence="1 2">
    <name type="scientific">Photobacterium aquimaris</name>
    <dbReference type="NCBI Taxonomy" id="512643"/>
    <lineage>
        <taxon>Bacteria</taxon>
        <taxon>Pseudomonadati</taxon>
        <taxon>Pseudomonadota</taxon>
        <taxon>Gammaproteobacteria</taxon>
        <taxon>Vibrionales</taxon>
        <taxon>Vibrionaceae</taxon>
        <taxon>Photobacterium</taxon>
    </lineage>
</organism>
<gene>
    <name evidence="1" type="ORF">PAQU9191_02197</name>
</gene>
<protein>
    <submittedName>
        <fullName evidence="1">Uncharacterized protein</fullName>
    </submittedName>
</protein>
<dbReference type="Proteomes" id="UP000196485">
    <property type="component" value="Unassembled WGS sequence"/>
</dbReference>
<sequence>MQQNTNIGSNQQDLKAKKRRAAQTARLFTLQFQLIFR</sequence>
<evidence type="ECO:0000313" key="1">
    <source>
        <dbReference type="EMBL" id="SMY16957.1"/>
    </source>
</evidence>
<dbReference type="EMBL" id="FYAH01000003">
    <property type="protein sequence ID" value="SMY16957.1"/>
    <property type="molecule type" value="Genomic_DNA"/>
</dbReference>
<keyword evidence="2" id="KW-1185">Reference proteome</keyword>
<evidence type="ECO:0000313" key="2">
    <source>
        <dbReference type="Proteomes" id="UP000196485"/>
    </source>
</evidence>
<dbReference type="AlphaFoldDB" id="A0A1Y6L0V3"/>
<name>A0A1Y6L0V3_9GAMM</name>